<name>A0A916XUM8_9HYPH</name>
<sequence length="76" mass="7727">MSLVRNEQTKLTAQAVDRASTACVAIGVIAPVAAAYYQAGSSSAGWPALAIGSIAWLAAAVGLHFGARRILNGLTE</sequence>
<gene>
    <name evidence="2" type="ORF">GCM10011335_12980</name>
</gene>
<evidence type="ECO:0000313" key="3">
    <source>
        <dbReference type="Proteomes" id="UP000613160"/>
    </source>
</evidence>
<accession>A0A916XUM8</accession>
<keyword evidence="1" id="KW-0472">Membrane</keyword>
<dbReference type="AlphaFoldDB" id="A0A916XUM8"/>
<reference evidence="2" key="2">
    <citation type="submission" date="2020-09" db="EMBL/GenBank/DDBJ databases">
        <authorList>
            <person name="Sun Q."/>
            <person name="Zhou Y."/>
        </authorList>
    </citation>
    <scope>NUCLEOTIDE SEQUENCE</scope>
    <source>
        <strain evidence="2">CGMCC 1.15493</strain>
    </source>
</reference>
<dbReference type="EMBL" id="BMJJ01000002">
    <property type="protein sequence ID" value="GGD11393.1"/>
    <property type="molecule type" value="Genomic_DNA"/>
</dbReference>
<protein>
    <submittedName>
        <fullName evidence="2">Uncharacterized protein</fullName>
    </submittedName>
</protein>
<feature type="transmembrane region" description="Helical" evidence="1">
    <location>
        <begin position="45"/>
        <end position="67"/>
    </location>
</feature>
<keyword evidence="1" id="KW-0812">Transmembrane</keyword>
<comment type="caution">
    <text evidence="2">The sequence shown here is derived from an EMBL/GenBank/DDBJ whole genome shotgun (WGS) entry which is preliminary data.</text>
</comment>
<proteinExistence type="predicted"/>
<keyword evidence="3" id="KW-1185">Reference proteome</keyword>
<reference evidence="2" key="1">
    <citation type="journal article" date="2014" name="Int. J. Syst. Evol. Microbiol.">
        <title>Complete genome sequence of Corynebacterium casei LMG S-19264T (=DSM 44701T), isolated from a smear-ripened cheese.</title>
        <authorList>
            <consortium name="US DOE Joint Genome Institute (JGI-PGF)"/>
            <person name="Walter F."/>
            <person name="Albersmeier A."/>
            <person name="Kalinowski J."/>
            <person name="Ruckert C."/>
        </authorList>
    </citation>
    <scope>NUCLEOTIDE SEQUENCE</scope>
    <source>
        <strain evidence="2">CGMCC 1.15493</strain>
    </source>
</reference>
<organism evidence="2 3">
    <name type="scientific">Aureimonas glaciei</name>
    <dbReference type="NCBI Taxonomy" id="1776957"/>
    <lineage>
        <taxon>Bacteria</taxon>
        <taxon>Pseudomonadati</taxon>
        <taxon>Pseudomonadota</taxon>
        <taxon>Alphaproteobacteria</taxon>
        <taxon>Hyphomicrobiales</taxon>
        <taxon>Aurantimonadaceae</taxon>
        <taxon>Aureimonas</taxon>
    </lineage>
</organism>
<evidence type="ECO:0000313" key="2">
    <source>
        <dbReference type="EMBL" id="GGD11393.1"/>
    </source>
</evidence>
<evidence type="ECO:0000256" key="1">
    <source>
        <dbReference type="SAM" id="Phobius"/>
    </source>
</evidence>
<dbReference type="Proteomes" id="UP000613160">
    <property type="component" value="Unassembled WGS sequence"/>
</dbReference>
<feature type="transmembrane region" description="Helical" evidence="1">
    <location>
        <begin position="21"/>
        <end position="39"/>
    </location>
</feature>
<keyword evidence="1" id="KW-1133">Transmembrane helix</keyword>
<dbReference type="RefSeq" id="WP_188849744.1">
    <property type="nucleotide sequence ID" value="NZ_BMJJ01000002.1"/>
</dbReference>